<dbReference type="Proteomes" id="UP000319941">
    <property type="component" value="Unassembled WGS sequence"/>
</dbReference>
<protein>
    <submittedName>
        <fullName evidence="5">Glycosyltransferase family 61 protein</fullName>
    </submittedName>
</protein>
<evidence type="ECO:0000256" key="3">
    <source>
        <dbReference type="ARBA" id="ARBA00023180"/>
    </source>
</evidence>
<reference evidence="5 6" key="1">
    <citation type="submission" date="2019-07" db="EMBL/GenBank/DDBJ databases">
        <title>Diversity of Bacteria from Kongsfjorden, Arctic.</title>
        <authorList>
            <person name="Yu Y."/>
        </authorList>
    </citation>
    <scope>NUCLEOTIDE SEQUENCE [LARGE SCALE GENOMIC DNA]</scope>
    <source>
        <strain evidence="5 6">SM1923</strain>
    </source>
</reference>
<dbReference type="InterPro" id="IPR049625">
    <property type="entry name" value="Glyco_transf_61_cat"/>
</dbReference>
<keyword evidence="2 5" id="KW-0808">Transferase</keyword>
<organism evidence="5 6">
    <name type="scientific">Cobetia crustatorum</name>
    <dbReference type="NCBI Taxonomy" id="553385"/>
    <lineage>
        <taxon>Bacteria</taxon>
        <taxon>Pseudomonadati</taxon>
        <taxon>Pseudomonadota</taxon>
        <taxon>Gammaproteobacteria</taxon>
        <taxon>Oceanospirillales</taxon>
        <taxon>Halomonadaceae</taxon>
        <taxon>Cobetia</taxon>
    </lineage>
</organism>
<keyword evidence="1" id="KW-0328">Glycosyltransferase</keyword>
<keyword evidence="3" id="KW-0325">Glycoprotein</keyword>
<evidence type="ECO:0000313" key="6">
    <source>
        <dbReference type="Proteomes" id="UP000319941"/>
    </source>
</evidence>
<evidence type="ECO:0000259" key="4">
    <source>
        <dbReference type="Pfam" id="PF04577"/>
    </source>
</evidence>
<dbReference type="InterPro" id="IPR007657">
    <property type="entry name" value="Glycosyltransferase_61"/>
</dbReference>
<feature type="domain" description="Glycosyltransferase 61 catalytic" evidence="4">
    <location>
        <begin position="99"/>
        <end position="273"/>
    </location>
</feature>
<proteinExistence type="predicted"/>
<dbReference type="AlphaFoldDB" id="A0A558HQ69"/>
<evidence type="ECO:0000256" key="1">
    <source>
        <dbReference type="ARBA" id="ARBA00022676"/>
    </source>
</evidence>
<sequence length="338" mass="37745">MFKQTVRTGMKVPVKHSFEYDHALFSLSPHEQEPAVHVHSGSNVSACLENSKAFHSEGQFVEEISSPIGTKKLAARMKGELVRVEGRVLDLVTPGSNLYSHWLLDLLPKIKVVTEAGYDVAKDFDRIIVNFYGSAFKKESFQLLGIDDGKVWDYKTHPKYFVADELVTVTAPRTRLYTPSWVAGFVSELFSADVAEPTPEKVYISRSKGNTRRILNEAVFVEKIAALGYKTYYCEDHSVATTAAVIRNATHIIAPHGAGLANIIFATPGTQVIELFCAHLSPEFYKMSLSRGLNYQAIQIPGAKGEMIDVANMDYTNDREYFHSMNMLADDALLSRRL</sequence>
<evidence type="ECO:0000256" key="2">
    <source>
        <dbReference type="ARBA" id="ARBA00022679"/>
    </source>
</evidence>
<name>A0A558HQ69_9GAMM</name>
<evidence type="ECO:0000313" key="5">
    <source>
        <dbReference type="EMBL" id="TVU71273.1"/>
    </source>
</evidence>
<dbReference type="PANTHER" id="PTHR20961">
    <property type="entry name" value="GLYCOSYLTRANSFERASE"/>
    <property type="match status" value="1"/>
</dbReference>
<keyword evidence="6" id="KW-1185">Reference proteome</keyword>
<dbReference type="OrthoDB" id="6137446at2"/>
<dbReference type="Pfam" id="PF04577">
    <property type="entry name" value="Glyco_transf_61"/>
    <property type="match status" value="1"/>
</dbReference>
<comment type="caution">
    <text evidence="5">The sequence shown here is derived from an EMBL/GenBank/DDBJ whole genome shotgun (WGS) entry which is preliminary data.</text>
</comment>
<dbReference type="EMBL" id="VNFH01000004">
    <property type="protein sequence ID" value="TVU71273.1"/>
    <property type="molecule type" value="Genomic_DNA"/>
</dbReference>
<dbReference type="GO" id="GO:0016757">
    <property type="term" value="F:glycosyltransferase activity"/>
    <property type="evidence" value="ECO:0007669"/>
    <property type="project" value="UniProtKB-KW"/>
</dbReference>
<accession>A0A558HQ69</accession>
<gene>
    <name evidence="5" type="ORF">FQP86_07030</name>
</gene>